<evidence type="ECO:0000256" key="1">
    <source>
        <dbReference type="ARBA" id="ARBA00008857"/>
    </source>
</evidence>
<keyword evidence="4" id="KW-0233">DNA recombination</keyword>
<keyword evidence="2" id="KW-0229">DNA integration</keyword>
<dbReference type="InterPro" id="IPR013762">
    <property type="entry name" value="Integrase-like_cat_sf"/>
</dbReference>
<evidence type="ECO:0000256" key="3">
    <source>
        <dbReference type="ARBA" id="ARBA00023125"/>
    </source>
</evidence>
<organism evidence="8 9">
    <name type="scientific">Stenotrophomonas maltophilia</name>
    <name type="common">Pseudomonas maltophilia</name>
    <name type="synonym">Xanthomonas maltophilia</name>
    <dbReference type="NCBI Taxonomy" id="40324"/>
    <lineage>
        <taxon>Bacteria</taxon>
        <taxon>Pseudomonadati</taxon>
        <taxon>Pseudomonadota</taxon>
        <taxon>Gammaproteobacteria</taxon>
        <taxon>Lysobacterales</taxon>
        <taxon>Lysobacteraceae</taxon>
        <taxon>Stenotrophomonas</taxon>
        <taxon>Stenotrophomonas maltophilia group</taxon>
    </lineage>
</organism>
<name>A0AB34TCM3_STEMA</name>
<proteinExistence type="inferred from homology"/>
<dbReference type="InterPro" id="IPR010998">
    <property type="entry name" value="Integrase_recombinase_N"/>
</dbReference>
<dbReference type="GO" id="GO:0006310">
    <property type="term" value="P:DNA recombination"/>
    <property type="evidence" value="ECO:0007669"/>
    <property type="project" value="UniProtKB-KW"/>
</dbReference>
<dbReference type="Pfam" id="PF00589">
    <property type="entry name" value="Phage_integrase"/>
    <property type="match status" value="1"/>
</dbReference>
<evidence type="ECO:0000259" key="7">
    <source>
        <dbReference type="PROSITE" id="PS51900"/>
    </source>
</evidence>
<feature type="domain" description="Core-binding (CB)" evidence="7">
    <location>
        <begin position="83"/>
        <end position="164"/>
    </location>
</feature>
<dbReference type="GO" id="GO:0015074">
    <property type="term" value="P:DNA integration"/>
    <property type="evidence" value="ECO:0007669"/>
    <property type="project" value="UniProtKB-KW"/>
</dbReference>
<keyword evidence="3 5" id="KW-0238">DNA-binding</keyword>
<evidence type="ECO:0000256" key="4">
    <source>
        <dbReference type="ARBA" id="ARBA00023172"/>
    </source>
</evidence>
<evidence type="ECO:0000256" key="2">
    <source>
        <dbReference type="ARBA" id="ARBA00022908"/>
    </source>
</evidence>
<dbReference type="PROSITE" id="PS51900">
    <property type="entry name" value="CB"/>
    <property type="match status" value="1"/>
</dbReference>
<dbReference type="InterPro" id="IPR044068">
    <property type="entry name" value="CB"/>
</dbReference>
<comment type="similarity">
    <text evidence="1">Belongs to the 'phage' integrase family.</text>
</comment>
<dbReference type="PANTHER" id="PTHR30629:SF2">
    <property type="entry name" value="PROPHAGE INTEGRASE INTS-RELATED"/>
    <property type="match status" value="1"/>
</dbReference>
<evidence type="ECO:0000256" key="5">
    <source>
        <dbReference type="PROSITE-ProRule" id="PRU01248"/>
    </source>
</evidence>
<dbReference type="PANTHER" id="PTHR30629">
    <property type="entry name" value="PROPHAGE INTEGRASE"/>
    <property type="match status" value="1"/>
</dbReference>
<dbReference type="Pfam" id="PF12167">
    <property type="entry name" value="Arm-DNA-bind_2"/>
    <property type="match status" value="1"/>
</dbReference>
<sequence length="391" mass="44180">MGSPRQSGVRPVSQGSIEITFHYRGKRCRERLKLPPTARNLRYCENLLGQIKIEIEKGTFDYAAHFPNSKRARQVATRPAALDNLEQVLTRWLAQKEPELEHSSLIGYRRIVENILVPRCGAIALRDFDRISLKELVATFDESTSAKRINNVLGPLRGALDEAVADDLIPSNPLDGFRVRRRAKANAREEVDPFTPEEVQAILAACREDQVRNYCQLNFATGLRTSEMIGLCWSDIDWRKGTVKIRRAWVMGKMKAPKTESGVREVQLLQPAIDALKAQRAHTATAGEFVFHDPRTNARWGSDQSIRAGEWQRALRKAGVRYRYPYQMRHTFASHALSAGENVMWVARQMGHRDWTITAKKYGRWIPSMVPDAGAKAAAVWSLLHAGDAGQ</sequence>
<evidence type="ECO:0000259" key="6">
    <source>
        <dbReference type="PROSITE" id="PS51898"/>
    </source>
</evidence>
<comment type="caution">
    <text evidence="8">The sequence shown here is derived from an EMBL/GenBank/DDBJ whole genome shotgun (WGS) entry which is preliminary data.</text>
</comment>
<dbReference type="EMBL" id="JZIW01000010">
    <property type="protein sequence ID" value="KOO70085.1"/>
    <property type="molecule type" value="Genomic_DNA"/>
</dbReference>
<dbReference type="SUPFAM" id="SSF56349">
    <property type="entry name" value="DNA breaking-rejoining enzymes"/>
    <property type="match status" value="1"/>
</dbReference>
<evidence type="ECO:0000313" key="8">
    <source>
        <dbReference type="EMBL" id="KOO70085.1"/>
    </source>
</evidence>
<dbReference type="InterPro" id="IPR011010">
    <property type="entry name" value="DNA_brk_join_enz"/>
</dbReference>
<dbReference type="CDD" id="cd01189">
    <property type="entry name" value="INT_ICEBs1_C_like"/>
    <property type="match status" value="1"/>
</dbReference>
<reference evidence="8 9" key="1">
    <citation type="journal article" date="2015" name="Antimicrob. Agents Chemother.">
        <title>Whole-Genome Sequencing Identifies Emergence of a Quinolone Resistance Mutation in a Case of Stenotrophomonas maltophilia Bacteremia.</title>
        <authorList>
            <person name="Pak T.R."/>
            <person name="Altman D.R."/>
            <person name="Attie O."/>
            <person name="Sebra R."/>
            <person name="Hamula C.L."/>
            <person name="Lewis M."/>
            <person name="Deikus G."/>
            <person name="Newman L.C."/>
            <person name="Fang G."/>
            <person name="Hand J."/>
            <person name="Papel G."/>
            <person name="Wallach F."/>
            <person name="Schadt E.E."/>
            <person name="Huprikar S."/>
            <person name="van Bakel H."/>
            <person name="Kasarskis A."/>
            <person name="Bashir A."/>
        </authorList>
    </citation>
    <scope>NUCLEOTIDE SEQUENCE [LARGE SCALE GENOMIC DNA]</scope>
    <source>
        <strain evidence="8 9">ISMMS6</strain>
    </source>
</reference>
<evidence type="ECO:0000313" key="9">
    <source>
        <dbReference type="Proteomes" id="UP000037632"/>
    </source>
</evidence>
<dbReference type="GO" id="GO:0003677">
    <property type="term" value="F:DNA binding"/>
    <property type="evidence" value="ECO:0007669"/>
    <property type="project" value="UniProtKB-UniRule"/>
</dbReference>
<dbReference type="Gene3D" id="1.10.150.130">
    <property type="match status" value="1"/>
</dbReference>
<dbReference type="Gene3D" id="1.10.443.10">
    <property type="entry name" value="Intergrase catalytic core"/>
    <property type="match status" value="1"/>
</dbReference>
<dbReference type="InterPro" id="IPR022000">
    <property type="entry name" value="Min27-like_integrase_DNA_bind"/>
</dbReference>
<dbReference type="PROSITE" id="PS51898">
    <property type="entry name" value="TYR_RECOMBINASE"/>
    <property type="match status" value="1"/>
</dbReference>
<dbReference type="RefSeq" id="WP_053463353.1">
    <property type="nucleotide sequence ID" value="NZ_JZIW01000010.1"/>
</dbReference>
<dbReference type="AlphaFoldDB" id="A0AB34TCM3"/>
<feature type="domain" description="Tyr recombinase" evidence="6">
    <location>
        <begin position="189"/>
        <end position="379"/>
    </location>
</feature>
<dbReference type="Proteomes" id="UP000037632">
    <property type="component" value="Unassembled WGS sequence"/>
</dbReference>
<dbReference type="InterPro" id="IPR050808">
    <property type="entry name" value="Phage_Integrase"/>
</dbReference>
<gene>
    <name evidence="8" type="ORF">VL23_20595</name>
</gene>
<dbReference type="InterPro" id="IPR002104">
    <property type="entry name" value="Integrase_catalytic"/>
</dbReference>
<protein>
    <submittedName>
        <fullName evidence="8">Integrase</fullName>
    </submittedName>
</protein>
<accession>A0AB34TCM3</accession>